<dbReference type="GO" id="GO:0005886">
    <property type="term" value="C:plasma membrane"/>
    <property type="evidence" value="ECO:0007669"/>
    <property type="project" value="InterPro"/>
</dbReference>
<dbReference type="GO" id="GO:0031505">
    <property type="term" value="P:fungal-type cell wall organization"/>
    <property type="evidence" value="ECO:0007669"/>
    <property type="project" value="TreeGrafter"/>
</dbReference>
<feature type="transmembrane region" description="Helical" evidence="1">
    <location>
        <begin position="152"/>
        <end position="171"/>
    </location>
</feature>
<dbReference type="Pfam" id="PF06687">
    <property type="entry name" value="SUR7"/>
    <property type="match status" value="1"/>
</dbReference>
<protein>
    <submittedName>
        <fullName evidence="2">Uncharacterized protein</fullName>
    </submittedName>
</protein>
<feature type="transmembrane region" description="Helical" evidence="1">
    <location>
        <begin position="177"/>
        <end position="207"/>
    </location>
</feature>
<dbReference type="EMBL" id="SWFS01000517">
    <property type="protein sequence ID" value="KAA8899662.1"/>
    <property type="molecule type" value="Genomic_DNA"/>
</dbReference>
<keyword evidence="1" id="KW-0472">Membrane</keyword>
<sequence length="293" mass="32231">MGLGRSCLILTFPMLGTVVAVALTIVMLLGSTKQAPGLKDVYYMRIDVSNITDTPIEGLNDATGGFASQVINDVIDQLGISDVYDAGVSGYCEGEVKDGDYKLDKCHTGDLPYWFDLQTIIESQIKAGIKFKLPDDVKDYEKILKTASKAMWVCYVIGVVVCGLTIFIGLFSFHSRIASFCTALVSFVGFLAIMVASALGTGIYKTYSHYFNEEVNKYGIKASLNSKALAITWVATAAALWATVWWVISICCGHTARRNRIRGSDYEEKEPFIGYVPHEPHYAQSHPAHPPHY</sequence>
<dbReference type="InterPro" id="IPR009571">
    <property type="entry name" value="SUR7/Rim9-like_fungi"/>
</dbReference>
<accession>A0A642UIJ9</accession>
<dbReference type="AlphaFoldDB" id="A0A642UIJ9"/>
<feature type="transmembrane region" description="Helical" evidence="1">
    <location>
        <begin position="228"/>
        <end position="248"/>
    </location>
</feature>
<dbReference type="OrthoDB" id="4480814at2759"/>
<proteinExistence type="predicted"/>
<dbReference type="InterPro" id="IPR052413">
    <property type="entry name" value="SUR7_domain"/>
</dbReference>
<name>A0A642UIJ9_9ASCO</name>
<feature type="transmembrane region" description="Helical" evidence="1">
    <location>
        <begin position="12"/>
        <end position="30"/>
    </location>
</feature>
<evidence type="ECO:0000313" key="2">
    <source>
        <dbReference type="EMBL" id="KAA8899662.1"/>
    </source>
</evidence>
<evidence type="ECO:0000313" key="3">
    <source>
        <dbReference type="Proteomes" id="UP000761534"/>
    </source>
</evidence>
<dbReference type="Proteomes" id="UP000761534">
    <property type="component" value="Unassembled WGS sequence"/>
</dbReference>
<gene>
    <name evidence="2" type="ORF">TRICI_006319</name>
</gene>
<comment type="caution">
    <text evidence="2">The sequence shown here is derived from an EMBL/GenBank/DDBJ whole genome shotgun (WGS) entry which is preliminary data.</text>
</comment>
<keyword evidence="1" id="KW-1133">Transmembrane helix</keyword>
<dbReference type="GO" id="GO:0051285">
    <property type="term" value="C:cell cortex of cell tip"/>
    <property type="evidence" value="ECO:0007669"/>
    <property type="project" value="TreeGrafter"/>
</dbReference>
<reference evidence="2" key="1">
    <citation type="journal article" date="2019" name="G3 (Bethesda)">
        <title>Genome Assemblies of Two Rare Opportunistic Yeast Pathogens: Diutina rugosa (syn. Candida rugosa) and Trichomonascus ciferrii (syn. Candida ciferrii).</title>
        <authorList>
            <person name="Mixao V."/>
            <person name="Saus E."/>
            <person name="Hansen A.P."/>
            <person name="Lass-Florl C."/>
            <person name="Gabaldon T."/>
        </authorList>
    </citation>
    <scope>NUCLEOTIDE SEQUENCE</scope>
    <source>
        <strain evidence="2">CBS 4856</strain>
    </source>
</reference>
<dbReference type="PANTHER" id="PTHR28019:SF2">
    <property type="entry name" value="CELL MEMBRANE PROTEIN YLR413W-RELATED"/>
    <property type="match status" value="1"/>
</dbReference>
<keyword evidence="3" id="KW-1185">Reference proteome</keyword>
<organism evidence="2 3">
    <name type="scientific">Trichomonascus ciferrii</name>
    <dbReference type="NCBI Taxonomy" id="44093"/>
    <lineage>
        <taxon>Eukaryota</taxon>
        <taxon>Fungi</taxon>
        <taxon>Dikarya</taxon>
        <taxon>Ascomycota</taxon>
        <taxon>Saccharomycotina</taxon>
        <taxon>Dipodascomycetes</taxon>
        <taxon>Dipodascales</taxon>
        <taxon>Trichomonascaceae</taxon>
        <taxon>Trichomonascus</taxon>
        <taxon>Trichomonascus ciferrii complex</taxon>
    </lineage>
</organism>
<keyword evidence="1" id="KW-0812">Transmembrane</keyword>
<dbReference type="PANTHER" id="PTHR28019">
    <property type="entry name" value="CELL MEMBRANE PROTEIN YLR413W-RELATED"/>
    <property type="match status" value="1"/>
</dbReference>
<evidence type="ECO:0000256" key="1">
    <source>
        <dbReference type="SAM" id="Phobius"/>
    </source>
</evidence>
<dbReference type="VEuPathDB" id="FungiDB:TRICI_006319"/>